<dbReference type="PANTHER" id="PTHR43031">
    <property type="entry name" value="FAD-DEPENDENT OXIDOREDUCTASE"/>
    <property type="match status" value="1"/>
</dbReference>
<sequence length="107" mass="11666">MASLREITPEELKGWSGGSLQLIDVRNDGEVQRGVIPGMVHIPMHLVPVRTEELDPGRPVVVYCASGARSAQVGHYLVQNGFGEVYNLIGGIQDWAQQYPLTAPQEA</sequence>
<dbReference type="InterPro" id="IPR036873">
    <property type="entry name" value="Rhodanese-like_dom_sf"/>
</dbReference>
<feature type="domain" description="Rhodanese" evidence="1">
    <location>
        <begin position="16"/>
        <end position="104"/>
    </location>
</feature>
<dbReference type="InterPro" id="IPR001763">
    <property type="entry name" value="Rhodanese-like_dom"/>
</dbReference>
<protein>
    <submittedName>
        <fullName evidence="2">Rhodanese-like domain-containing protein</fullName>
    </submittedName>
</protein>
<organism evidence="2 3">
    <name type="scientific">Thiohalorhabdus methylotrophus</name>
    <dbReference type="NCBI Taxonomy" id="3242694"/>
    <lineage>
        <taxon>Bacteria</taxon>
        <taxon>Pseudomonadati</taxon>
        <taxon>Pseudomonadota</taxon>
        <taxon>Gammaproteobacteria</taxon>
        <taxon>Thiohalorhabdales</taxon>
        <taxon>Thiohalorhabdaceae</taxon>
        <taxon>Thiohalorhabdus</taxon>
    </lineage>
</organism>
<dbReference type="EMBL" id="JBGUAW010000002">
    <property type="protein sequence ID" value="MFA9459870.1"/>
    <property type="molecule type" value="Genomic_DNA"/>
</dbReference>
<evidence type="ECO:0000313" key="3">
    <source>
        <dbReference type="Proteomes" id="UP001575181"/>
    </source>
</evidence>
<reference evidence="2 3" key="1">
    <citation type="submission" date="2024-08" db="EMBL/GenBank/DDBJ databases">
        <title>Whole-genome sequencing of halo(alkali)philic microorganisms from hypersaline lakes.</title>
        <authorList>
            <person name="Sorokin D.Y."/>
            <person name="Merkel A.Y."/>
            <person name="Messina E."/>
            <person name="Yakimov M."/>
        </authorList>
    </citation>
    <scope>NUCLEOTIDE SEQUENCE [LARGE SCALE GENOMIC DNA]</scope>
    <source>
        <strain evidence="2 3">Cl-TMA</strain>
    </source>
</reference>
<keyword evidence="3" id="KW-1185">Reference proteome</keyword>
<dbReference type="InterPro" id="IPR050229">
    <property type="entry name" value="GlpE_sulfurtransferase"/>
</dbReference>
<dbReference type="Pfam" id="PF00581">
    <property type="entry name" value="Rhodanese"/>
    <property type="match status" value="1"/>
</dbReference>
<evidence type="ECO:0000313" key="2">
    <source>
        <dbReference type="EMBL" id="MFA9459870.1"/>
    </source>
</evidence>
<dbReference type="PROSITE" id="PS50206">
    <property type="entry name" value="RHODANESE_3"/>
    <property type="match status" value="1"/>
</dbReference>
<proteinExistence type="predicted"/>
<comment type="caution">
    <text evidence="2">The sequence shown here is derived from an EMBL/GenBank/DDBJ whole genome shotgun (WGS) entry which is preliminary data.</text>
</comment>
<dbReference type="SMART" id="SM00450">
    <property type="entry name" value="RHOD"/>
    <property type="match status" value="1"/>
</dbReference>
<evidence type="ECO:0000259" key="1">
    <source>
        <dbReference type="PROSITE" id="PS50206"/>
    </source>
</evidence>
<accession>A0ABV4TTH2</accession>
<dbReference type="Gene3D" id="3.40.250.10">
    <property type="entry name" value="Rhodanese-like domain"/>
    <property type="match status" value="1"/>
</dbReference>
<dbReference type="PANTHER" id="PTHR43031:SF17">
    <property type="entry name" value="SULFURTRANSFERASE YTWF-RELATED"/>
    <property type="match status" value="1"/>
</dbReference>
<dbReference type="Proteomes" id="UP001575181">
    <property type="component" value="Unassembled WGS sequence"/>
</dbReference>
<gene>
    <name evidence="2" type="ORF">ACERLL_03415</name>
</gene>
<dbReference type="RefSeq" id="WP_373654655.1">
    <property type="nucleotide sequence ID" value="NZ_JBGUAW010000002.1"/>
</dbReference>
<dbReference type="SUPFAM" id="SSF52821">
    <property type="entry name" value="Rhodanese/Cell cycle control phosphatase"/>
    <property type="match status" value="1"/>
</dbReference>
<name>A0ABV4TTH2_9GAMM</name>